<name>A0A645BTT9_9ZZZZ</name>
<accession>A0A645BTT9</accession>
<gene>
    <name evidence="1" type="ORF">SDC9_115720</name>
</gene>
<comment type="caution">
    <text evidence="1">The sequence shown here is derived from an EMBL/GenBank/DDBJ whole genome shotgun (WGS) entry which is preliminary data.</text>
</comment>
<organism evidence="1">
    <name type="scientific">bioreactor metagenome</name>
    <dbReference type="NCBI Taxonomy" id="1076179"/>
    <lineage>
        <taxon>unclassified sequences</taxon>
        <taxon>metagenomes</taxon>
        <taxon>ecological metagenomes</taxon>
    </lineage>
</organism>
<reference evidence="1" key="1">
    <citation type="submission" date="2019-08" db="EMBL/GenBank/DDBJ databases">
        <authorList>
            <person name="Kucharzyk K."/>
            <person name="Murdoch R.W."/>
            <person name="Higgins S."/>
            <person name="Loffler F."/>
        </authorList>
    </citation>
    <scope>NUCLEOTIDE SEQUENCE</scope>
</reference>
<dbReference type="AlphaFoldDB" id="A0A645BTT9"/>
<protein>
    <submittedName>
        <fullName evidence="1">Uncharacterized protein</fullName>
    </submittedName>
</protein>
<proteinExistence type="predicted"/>
<dbReference type="EMBL" id="VSSQ01022460">
    <property type="protein sequence ID" value="MPM68786.1"/>
    <property type="molecule type" value="Genomic_DNA"/>
</dbReference>
<sequence>MEYFDVKEVRQQLISHLTSITSESQANRVLARMQTMTEDSFNKLRLKHKDEVNQLIHKLCDLLPAPVHKSQSIIRHASDDIQFFLFERFTFAINYLNELGSARATAIAFTSADQMLRYLLIEEFESRIP</sequence>
<evidence type="ECO:0000313" key="1">
    <source>
        <dbReference type="EMBL" id="MPM68786.1"/>
    </source>
</evidence>